<dbReference type="KEGG" id="mor:MOC_4573"/>
<dbReference type="AlphaFoldDB" id="A0A089P2R5"/>
<dbReference type="HOGENOM" id="CLU_2155383_0_0_5"/>
<feature type="domain" description="Phasin" evidence="2">
    <location>
        <begin position="52"/>
        <end position="115"/>
    </location>
</feature>
<protein>
    <submittedName>
        <fullName evidence="3">Protein of unassigned function</fullName>
    </submittedName>
</protein>
<accession>A0A089P2R5</accession>
<dbReference type="STRING" id="693986.MOC_4573"/>
<dbReference type="Pfam" id="PF09361">
    <property type="entry name" value="Phasin_2"/>
    <property type="match status" value="1"/>
</dbReference>
<proteinExistence type="predicted"/>
<evidence type="ECO:0000313" key="3">
    <source>
        <dbReference type="EMBL" id="AIQ92328.1"/>
    </source>
</evidence>
<dbReference type="eggNOG" id="ENOG5033MMN">
    <property type="taxonomic scope" value="Bacteria"/>
</dbReference>
<feature type="compositionally biased region" description="Polar residues" evidence="1">
    <location>
        <begin position="14"/>
        <end position="27"/>
    </location>
</feature>
<evidence type="ECO:0000313" key="4">
    <source>
        <dbReference type="Proteomes" id="UP000029492"/>
    </source>
</evidence>
<organism evidence="3 4">
    <name type="scientific">Methylobacterium oryzae CBMB20</name>
    <dbReference type="NCBI Taxonomy" id="693986"/>
    <lineage>
        <taxon>Bacteria</taxon>
        <taxon>Pseudomonadati</taxon>
        <taxon>Pseudomonadota</taxon>
        <taxon>Alphaproteobacteria</taxon>
        <taxon>Hyphomicrobiales</taxon>
        <taxon>Methylobacteriaceae</taxon>
        <taxon>Methylobacterium</taxon>
    </lineage>
</organism>
<reference evidence="3 4" key="1">
    <citation type="journal article" date="2014" name="PLoS ONE">
        <title>Genome Information of Methylobacterium oryzae, a Plant-Probiotic Methylotroph in the Phyllosphere.</title>
        <authorList>
            <person name="Kwak M.J."/>
            <person name="Jeong H."/>
            <person name="Madhaiyan M."/>
            <person name="Lee Y."/>
            <person name="Sa T.M."/>
            <person name="Oh T.K."/>
            <person name="Kim J.F."/>
        </authorList>
    </citation>
    <scope>NUCLEOTIDE SEQUENCE [LARGE SCALE GENOMIC DNA]</scope>
    <source>
        <strain evidence="3 4">CBMB20</strain>
    </source>
</reference>
<name>A0A089P2R5_9HYPH</name>
<gene>
    <name evidence="3" type="ORF">MOC_4573</name>
</gene>
<evidence type="ECO:0000256" key="1">
    <source>
        <dbReference type="SAM" id="MobiDB-lite"/>
    </source>
</evidence>
<dbReference type="Proteomes" id="UP000029492">
    <property type="component" value="Chromosome"/>
</dbReference>
<dbReference type="InterPro" id="IPR018968">
    <property type="entry name" value="Phasin"/>
</dbReference>
<dbReference type="EMBL" id="CP003811">
    <property type="protein sequence ID" value="AIQ92328.1"/>
    <property type="molecule type" value="Genomic_DNA"/>
</dbReference>
<feature type="region of interest" description="Disordered" evidence="1">
    <location>
        <begin position="1"/>
        <end position="30"/>
    </location>
</feature>
<evidence type="ECO:0000259" key="2">
    <source>
        <dbReference type="Pfam" id="PF09361"/>
    </source>
</evidence>
<sequence>MARMSRQEIPMASETVTPLQAPSSTDPMESIKAGLGTGFGAWRAFAVDLPLRIATETVRFTGCRLQAQADHLAALTRCGSLKDAFELQTAFLTRSMADYQAEARTLSHEVVEAASAEGVSKAA</sequence>
<keyword evidence="4" id="KW-1185">Reference proteome</keyword>